<comment type="caution">
    <text evidence="1">The sequence shown here is derived from an EMBL/GenBank/DDBJ whole genome shotgun (WGS) entry which is preliminary data.</text>
</comment>
<keyword evidence="2" id="KW-1185">Reference proteome</keyword>
<name>A0AA40IUJ7_CLONO</name>
<dbReference type="EMBL" id="JENW01000055">
    <property type="protein sequence ID" value="KEI16570.1"/>
    <property type="molecule type" value="Genomic_DNA"/>
</dbReference>
<evidence type="ECO:0000313" key="2">
    <source>
        <dbReference type="Proteomes" id="UP000027770"/>
    </source>
</evidence>
<gene>
    <name evidence="1" type="ORF">Z959_09525</name>
</gene>
<accession>A0AA40IUJ7</accession>
<dbReference type="RefSeq" id="WP_039218926.1">
    <property type="nucleotide sequence ID" value="NZ_JENW01000055.1"/>
</dbReference>
<proteinExistence type="predicted"/>
<dbReference type="AlphaFoldDB" id="A0AA40IUJ7"/>
<sequence length="493" mass="58832">MAKSKTLSYILTLKLKTEKYQEDILNKRLEISRNIYNSCLGEVLKRYKHTRELKDYRKEYKNIIKMSKDKERSKKFNELNKKYDLTEYSLHTYVKPIQKYFKDNVDSFTAQKIATRVFNSFQKLMFHQAKRVYFKRYGELNSVEGKSNKTGIRFQDNWLIWNGLKIPVIIKTNDIYVQMSLENRVKYCRIIRRIVKGKIKFYVQLILEGIPPMKINKTTGEIKNKIGKGNVGIDIGTRTIAVSSENDVKLLELAPEIDNIENQKRILNRKLDRQRRANNPNKYNEDGTINRNNKDKWIKSNRYIKTQNKLKEIQRKQAEIRKQSHYRLINRLLLLGNRFLVETMNYKGLQARAKETTINERTSKINKKKRFGKSLANKAPSMFLTMLDNKLKWNNTQLFKIDTKKCKASQYNHFTDEYCKKELKDRWNEDIQIQRDMYSAFLIMNVVGKTLDKIDRDLCIETYDNFRRLHDKEIERLKELKKKGYKLISSMGI</sequence>
<evidence type="ECO:0000313" key="1">
    <source>
        <dbReference type="EMBL" id="KEI16570.1"/>
    </source>
</evidence>
<reference evidence="1 2" key="1">
    <citation type="submission" date="2014-02" db="EMBL/GenBank/DDBJ databases">
        <title>Plasmidome dynamics in the species complex Clostridium novyi sensu lato converts strains of independent lineages into distinctly different pathogens.</title>
        <authorList>
            <person name="Skarin H."/>
            <person name="Segerman B."/>
        </authorList>
    </citation>
    <scope>NUCLEOTIDE SEQUENCE [LARGE SCALE GENOMIC DNA]</scope>
    <source>
        <strain evidence="1 2">ATCC 27606</strain>
    </source>
</reference>
<organism evidence="1 2">
    <name type="scientific">Clostridium novyi B str. ATCC 27606</name>
    <dbReference type="NCBI Taxonomy" id="1443123"/>
    <lineage>
        <taxon>Bacteria</taxon>
        <taxon>Bacillati</taxon>
        <taxon>Bacillota</taxon>
        <taxon>Clostridia</taxon>
        <taxon>Eubacteriales</taxon>
        <taxon>Clostridiaceae</taxon>
        <taxon>Clostridium</taxon>
    </lineage>
</organism>
<dbReference type="Proteomes" id="UP000027770">
    <property type="component" value="Unassembled WGS sequence"/>
</dbReference>
<protein>
    <submittedName>
        <fullName evidence="1">Transposase</fullName>
    </submittedName>
</protein>